<dbReference type="InterPro" id="IPR012337">
    <property type="entry name" value="RNaseH-like_sf"/>
</dbReference>
<dbReference type="EMBL" id="HBUF01300975">
    <property type="protein sequence ID" value="CAG6691094.1"/>
    <property type="molecule type" value="Transcribed_RNA"/>
</dbReference>
<dbReference type="PANTHER" id="PTHR45749">
    <property type="match status" value="1"/>
</dbReference>
<protein>
    <submittedName>
        <fullName evidence="1">Zinc finger MYM-type protein 1</fullName>
    </submittedName>
</protein>
<proteinExistence type="predicted"/>
<dbReference type="AlphaFoldDB" id="A0A8D8TQM6"/>
<dbReference type="SUPFAM" id="SSF53098">
    <property type="entry name" value="Ribonuclease H-like"/>
    <property type="match status" value="1"/>
</dbReference>
<organism evidence="1">
    <name type="scientific">Cacopsylla melanoneura</name>
    <dbReference type="NCBI Taxonomy" id="428564"/>
    <lineage>
        <taxon>Eukaryota</taxon>
        <taxon>Metazoa</taxon>
        <taxon>Ecdysozoa</taxon>
        <taxon>Arthropoda</taxon>
        <taxon>Hexapoda</taxon>
        <taxon>Insecta</taxon>
        <taxon>Pterygota</taxon>
        <taxon>Neoptera</taxon>
        <taxon>Paraneoptera</taxon>
        <taxon>Hemiptera</taxon>
        <taxon>Sternorrhyncha</taxon>
        <taxon>Psylloidea</taxon>
        <taxon>Psyllidae</taxon>
        <taxon>Psyllinae</taxon>
        <taxon>Cacopsylla</taxon>
    </lineage>
</organism>
<name>A0A8D8TQM6_9HEMI</name>
<accession>A0A8D8TQM6</accession>
<evidence type="ECO:0000313" key="1">
    <source>
        <dbReference type="EMBL" id="CAG6691094.1"/>
    </source>
</evidence>
<reference evidence="1" key="1">
    <citation type="submission" date="2021-05" db="EMBL/GenBank/DDBJ databases">
        <authorList>
            <person name="Alioto T."/>
            <person name="Alioto T."/>
            <person name="Gomez Garrido J."/>
        </authorList>
    </citation>
    <scope>NUCLEOTIDE SEQUENCE</scope>
</reference>
<dbReference type="PANTHER" id="PTHR45749:SF23">
    <property type="entry name" value="ZINC FINGER MYM-TYPE PROTEIN 1-LIKE"/>
    <property type="match status" value="1"/>
</dbReference>
<sequence>MDGHGHSAEAMFYSLMNFLKEMDLDIKDCRGQSYDNASNMSGKYNGLQAKIKEISPHAEYVPCFAHSLNLVGQSAVECCKEAVNFFCFIENVYLCIFLSINTSAGFIEEKVVRVWRELTCC</sequence>